<keyword evidence="7" id="KW-1185">Reference proteome</keyword>
<dbReference type="CDD" id="cd00684">
    <property type="entry name" value="Terpene_cyclase_plant_C1"/>
    <property type="match status" value="1"/>
</dbReference>
<feature type="domain" description="Terpene synthase N-terminal" evidence="4">
    <location>
        <begin position="6"/>
        <end position="130"/>
    </location>
</feature>
<protein>
    <submittedName>
        <fullName evidence="6">Uncharacterized protein</fullName>
    </submittedName>
</protein>
<dbReference type="InterPro" id="IPR050148">
    <property type="entry name" value="Terpene_synthase-like"/>
</dbReference>
<organism evidence="6 7">
    <name type="scientific">Protea cynaroides</name>
    <dbReference type="NCBI Taxonomy" id="273540"/>
    <lineage>
        <taxon>Eukaryota</taxon>
        <taxon>Viridiplantae</taxon>
        <taxon>Streptophyta</taxon>
        <taxon>Embryophyta</taxon>
        <taxon>Tracheophyta</taxon>
        <taxon>Spermatophyta</taxon>
        <taxon>Magnoliopsida</taxon>
        <taxon>Proteales</taxon>
        <taxon>Proteaceae</taxon>
        <taxon>Protea</taxon>
    </lineage>
</organism>
<keyword evidence="2" id="KW-0479">Metal-binding</keyword>
<comment type="cofactor">
    <cofactor evidence="1">
        <name>Mg(2+)</name>
        <dbReference type="ChEBI" id="CHEBI:18420"/>
    </cofactor>
</comment>
<dbReference type="FunFam" id="1.50.10.130:FF:000001">
    <property type="entry name" value="Isoprene synthase, chloroplastic"/>
    <property type="match status" value="2"/>
</dbReference>
<dbReference type="InterPro" id="IPR044814">
    <property type="entry name" value="Terpene_cyclase_plant_C1"/>
</dbReference>
<dbReference type="SUPFAM" id="SSF48239">
    <property type="entry name" value="Terpenoid cyclases/Protein prenyltransferases"/>
    <property type="match status" value="2"/>
</dbReference>
<evidence type="ECO:0000256" key="3">
    <source>
        <dbReference type="ARBA" id="ARBA00022842"/>
    </source>
</evidence>
<evidence type="ECO:0000313" key="7">
    <source>
        <dbReference type="Proteomes" id="UP001141806"/>
    </source>
</evidence>
<dbReference type="InterPro" id="IPR005630">
    <property type="entry name" value="Terpene_synthase_metal-bd"/>
</dbReference>
<name>A0A9Q0R074_9MAGN</name>
<dbReference type="InterPro" id="IPR034741">
    <property type="entry name" value="Terpene_cyclase-like_1_C"/>
</dbReference>
<evidence type="ECO:0000256" key="2">
    <source>
        <dbReference type="ARBA" id="ARBA00022723"/>
    </source>
</evidence>
<dbReference type="SFLD" id="SFLDG01019">
    <property type="entry name" value="Terpene_Cyclase_Like_1_C_Termi"/>
    <property type="match status" value="1"/>
</dbReference>
<sequence length="821" mass="95177">MEELCLLELIDDIQRLGLGYHFEEEIKKALDTIVSTKDTPTMTNENLHATALRFRLLRQHGYEVYQAEAGKFKASYFKDEKGVLSLYKASHLVVEGESTLEEAKHFTRTVLKEINGNMESNLAKQMNHALELPLHWRMPRLEARWYIDIYENKENSVPALCELAKLDFNMVQAVHQENVVDLSRWWKNLGLGDQLSFVRESLIQCFLWTLGLNPEPQFSNYRLELTKISMLITMIDDAYDIYGSLEELKLFTDAVERWDIKVIEQLPDYMKMCFFALFNTINEMAYCHLKGHGLNSLPFLKKAGEAYMIRTKKLEDEVKHRLDDGALGQLDLLELIDDIERLGLGYHFEEEIRKALDTVVSMEDMETMTNENLHATALRFRLLRQHGYEVNQGMFNHLKDEAGNFKASYFKDEKGILSLYEASHLAVEGENILEVAKHFTRIALRVISCNMESNLAKQVIHALELPLHWRMPRLEARWYIDVYEKKENSILALTELAKLDFNMVQAIHQENAADLSRWWKNLGLGDQLSFARDSQIQCFLWTLGLNPEPQFNNFRVELTKVNMLITTIDDVYDVYGSLEELELFTDAVKRWDIKAMEQLPDYMKMCFLALFNTVNEMAYFHLKEHGFDSLPFLKKVWIDLCKSYLIEAKWYYKGHKTTLEEYLNNAVISIGCNVILVHSFFSLQQTVPEEGFDCISQFLSLLHWSSIIVRLTDDIGTSAAELERGDVLKSIQSYMHQTGASEEVAHEHISHLIDEAWKQINKNTFTNDSLLPQPFIKTCVNLARMSQCMYQHGDGHAVIDLESTNRAKSLLFEPIQVLMNA</sequence>
<dbReference type="SFLD" id="SFLDS00005">
    <property type="entry name" value="Isoprenoid_Synthase_Type_I"/>
    <property type="match status" value="1"/>
</dbReference>
<dbReference type="Pfam" id="PF01397">
    <property type="entry name" value="Terpene_synth"/>
    <property type="match status" value="2"/>
</dbReference>
<dbReference type="Gene3D" id="1.50.10.130">
    <property type="entry name" value="Terpene synthase, N-terminal domain"/>
    <property type="match status" value="2"/>
</dbReference>
<proteinExistence type="predicted"/>
<dbReference type="Pfam" id="PF03936">
    <property type="entry name" value="Terpene_synth_C"/>
    <property type="match status" value="1"/>
</dbReference>
<dbReference type="EMBL" id="JAMYWD010000002">
    <property type="protein sequence ID" value="KAJ4978565.1"/>
    <property type="molecule type" value="Genomic_DNA"/>
</dbReference>
<evidence type="ECO:0000259" key="5">
    <source>
        <dbReference type="Pfam" id="PF03936"/>
    </source>
</evidence>
<dbReference type="AlphaFoldDB" id="A0A9Q0R074"/>
<dbReference type="FunFam" id="1.10.600.10:FF:000007">
    <property type="entry name" value="Isoprene synthase, chloroplastic"/>
    <property type="match status" value="1"/>
</dbReference>
<dbReference type="Proteomes" id="UP001141806">
    <property type="component" value="Unassembled WGS sequence"/>
</dbReference>
<feature type="domain" description="Terpene synthase metal-binding" evidence="5">
    <location>
        <begin position="520"/>
        <end position="759"/>
    </location>
</feature>
<dbReference type="SUPFAM" id="SSF48576">
    <property type="entry name" value="Terpenoid synthases"/>
    <property type="match status" value="2"/>
</dbReference>
<dbReference type="InterPro" id="IPR008930">
    <property type="entry name" value="Terpenoid_cyclase/PrenylTrfase"/>
</dbReference>
<dbReference type="GO" id="GO:0000287">
    <property type="term" value="F:magnesium ion binding"/>
    <property type="evidence" value="ECO:0007669"/>
    <property type="project" value="InterPro"/>
</dbReference>
<keyword evidence="3" id="KW-0460">Magnesium</keyword>
<dbReference type="InterPro" id="IPR008949">
    <property type="entry name" value="Isoprenoid_synthase_dom_sf"/>
</dbReference>
<dbReference type="SFLD" id="SFLDG01014">
    <property type="entry name" value="Terpene_Cyclase_Like_1_N-term"/>
    <property type="match status" value="2"/>
</dbReference>
<gene>
    <name evidence="6" type="ORF">NE237_009345</name>
</gene>
<evidence type="ECO:0000256" key="1">
    <source>
        <dbReference type="ARBA" id="ARBA00001946"/>
    </source>
</evidence>
<reference evidence="6" key="1">
    <citation type="journal article" date="2023" name="Plant J.">
        <title>The genome of the king protea, Protea cynaroides.</title>
        <authorList>
            <person name="Chang J."/>
            <person name="Duong T.A."/>
            <person name="Schoeman C."/>
            <person name="Ma X."/>
            <person name="Roodt D."/>
            <person name="Barker N."/>
            <person name="Li Z."/>
            <person name="Van de Peer Y."/>
            <person name="Mizrachi E."/>
        </authorList>
    </citation>
    <scope>NUCLEOTIDE SEQUENCE</scope>
    <source>
        <tissue evidence="6">Young leaves</tissue>
    </source>
</reference>
<dbReference type="InterPro" id="IPR001906">
    <property type="entry name" value="Terpene_synth_N"/>
</dbReference>
<dbReference type="Gene3D" id="1.10.600.10">
    <property type="entry name" value="Farnesyl Diphosphate Synthase"/>
    <property type="match status" value="2"/>
</dbReference>
<dbReference type="GO" id="GO:0016102">
    <property type="term" value="P:diterpenoid biosynthetic process"/>
    <property type="evidence" value="ECO:0007669"/>
    <property type="project" value="InterPro"/>
</dbReference>
<comment type="caution">
    <text evidence="6">The sequence shown here is derived from an EMBL/GenBank/DDBJ whole genome shotgun (WGS) entry which is preliminary data.</text>
</comment>
<dbReference type="PANTHER" id="PTHR31225">
    <property type="entry name" value="OS04G0344100 PROTEIN-RELATED"/>
    <property type="match status" value="1"/>
</dbReference>
<dbReference type="GO" id="GO:0010333">
    <property type="term" value="F:terpene synthase activity"/>
    <property type="evidence" value="ECO:0007669"/>
    <property type="project" value="InterPro"/>
</dbReference>
<evidence type="ECO:0000259" key="4">
    <source>
        <dbReference type="Pfam" id="PF01397"/>
    </source>
</evidence>
<dbReference type="OrthoDB" id="1936865at2759"/>
<accession>A0A9Q0R074</accession>
<dbReference type="InterPro" id="IPR036965">
    <property type="entry name" value="Terpene_synth_N_sf"/>
</dbReference>
<feature type="domain" description="Terpene synthase N-terminal" evidence="4">
    <location>
        <begin position="301"/>
        <end position="463"/>
    </location>
</feature>
<evidence type="ECO:0000313" key="6">
    <source>
        <dbReference type="EMBL" id="KAJ4978565.1"/>
    </source>
</evidence>
<dbReference type="PANTHER" id="PTHR31225:SF252">
    <property type="entry name" value="TERPENE SYNTHASE 12-RELATED"/>
    <property type="match status" value="1"/>
</dbReference>